<comment type="cofactor">
    <cofactor evidence="11">
        <name>Mg(2+)</name>
        <dbReference type="ChEBI" id="CHEBI:18420"/>
    </cofactor>
    <cofactor evidence="11">
        <name>Mn(2+)</name>
        <dbReference type="ChEBI" id="CHEBI:29035"/>
    </cofactor>
</comment>
<comment type="function">
    <text evidence="11">DNA ligase that catalyzes the formation of phosphodiester linkages between 5'-phosphoryl and 3'-hydroxyl groups in double-stranded DNA using NAD as a coenzyme and as the energy source for the reaction. It is essential for DNA replication and repair of damaged DNA.</text>
</comment>
<dbReference type="PIRSF" id="PIRSF001604">
    <property type="entry name" value="LigA"/>
    <property type="match status" value="1"/>
</dbReference>
<dbReference type="Gene3D" id="2.40.50.140">
    <property type="entry name" value="Nucleic acid-binding proteins"/>
    <property type="match status" value="1"/>
</dbReference>
<dbReference type="InterPro" id="IPR004150">
    <property type="entry name" value="NAD_DNA_ligase_OB"/>
</dbReference>
<dbReference type="Gene3D" id="1.10.287.610">
    <property type="entry name" value="Helix hairpin bin"/>
    <property type="match status" value="1"/>
</dbReference>
<dbReference type="Pfam" id="PF22745">
    <property type="entry name" value="Nlig-Ia"/>
    <property type="match status" value="1"/>
</dbReference>
<keyword evidence="8 11" id="KW-0234">DNA repair</keyword>
<dbReference type="Gene3D" id="1.10.150.20">
    <property type="entry name" value="5' to 3' exonuclease, C-terminal subdomain"/>
    <property type="match status" value="2"/>
</dbReference>
<evidence type="ECO:0000256" key="10">
    <source>
        <dbReference type="ARBA" id="ARBA00034005"/>
    </source>
</evidence>
<name>A0ABT1SMM5_9FIRM</name>
<dbReference type="NCBIfam" id="TIGR00575">
    <property type="entry name" value="dnlj"/>
    <property type="match status" value="1"/>
</dbReference>
<dbReference type="PANTHER" id="PTHR23389:SF9">
    <property type="entry name" value="DNA LIGASE"/>
    <property type="match status" value="1"/>
</dbReference>
<dbReference type="PROSITE" id="PS01055">
    <property type="entry name" value="DNA_LIGASE_N1"/>
    <property type="match status" value="1"/>
</dbReference>
<gene>
    <name evidence="11 13" type="primary">ligA</name>
    <name evidence="13" type="ORF">NE663_09380</name>
</gene>
<dbReference type="SUPFAM" id="SSF47781">
    <property type="entry name" value="RuvA domain 2-like"/>
    <property type="match status" value="1"/>
</dbReference>
<keyword evidence="9 11" id="KW-0464">Manganese</keyword>
<dbReference type="GO" id="GO:0003911">
    <property type="term" value="F:DNA ligase (NAD+) activity"/>
    <property type="evidence" value="ECO:0007669"/>
    <property type="project" value="UniProtKB-EC"/>
</dbReference>
<dbReference type="Gene3D" id="6.20.10.30">
    <property type="match status" value="1"/>
</dbReference>
<protein>
    <recommendedName>
        <fullName evidence="11">DNA ligase</fullName>
        <ecNumber evidence="11">6.5.1.2</ecNumber>
    </recommendedName>
    <alternativeName>
        <fullName evidence="11">Polydeoxyribonucleotide synthase [NAD(+)]</fullName>
    </alternativeName>
</protein>
<dbReference type="Pfam" id="PF03119">
    <property type="entry name" value="DNA_ligase_ZBD"/>
    <property type="match status" value="1"/>
</dbReference>
<organism evidence="13 14">
    <name type="scientific">Massilicoli timonensis</name>
    <dbReference type="NCBI Taxonomy" id="2015901"/>
    <lineage>
        <taxon>Bacteria</taxon>
        <taxon>Bacillati</taxon>
        <taxon>Bacillota</taxon>
        <taxon>Erysipelotrichia</taxon>
        <taxon>Erysipelotrichales</taxon>
        <taxon>Erysipelotrichaceae</taxon>
        <taxon>Massilicoli</taxon>
    </lineage>
</organism>
<comment type="catalytic activity">
    <reaction evidence="10 11">
        <text>NAD(+) + (deoxyribonucleotide)n-3'-hydroxyl + 5'-phospho-(deoxyribonucleotide)m = (deoxyribonucleotide)n+m + AMP + beta-nicotinamide D-nucleotide.</text>
        <dbReference type="EC" id="6.5.1.2"/>
    </reaction>
</comment>
<feature type="binding site" evidence="11">
    <location>
        <position position="423"/>
    </location>
    <ligand>
        <name>Zn(2+)</name>
        <dbReference type="ChEBI" id="CHEBI:29105"/>
    </ligand>
</feature>
<dbReference type="InterPro" id="IPR004149">
    <property type="entry name" value="Znf_DNAligase_C4"/>
</dbReference>
<proteinExistence type="inferred from homology"/>
<dbReference type="Pfam" id="PF12826">
    <property type="entry name" value="HHH_2"/>
    <property type="match status" value="1"/>
</dbReference>
<dbReference type="Gene3D" id="3.30.470.30">
    <property type="entry name" value="DNA ligase/mRNA capping enzyme"/>
    <property type="match status" value="1"/>
</dbReference>
<dbReference type="InterPro" id="IPR041663">
    <property type="entry name" value="DisA/LigA_HHH"/>
</dbReference>
<dbReference type="InterPro" id="IPR036420">
    <property type="entry name" value="BRCT_dom_sf"/>
</dbReference>
<dbReference type="InterPro" id="IPR012340">
    <property type="entry name" value="NA-bd_OB-fold"/>
</dbReference>
<feature type="binding site" evidence="11">
    <location>
        <begin position="80"/>
        <end position="81"/>
    </location>
    <ligand>
        <name>NAD(+)</name>
        <dbReference type="ChEBI" id="CHEBI:57540"/>
    </ligand>
</feature>
<evidence type="ECO:0000256" key="7">
    <source>
        <dbReference type="ARBA" id="ARBA00023027"/>
    </source>
</evidence>
<keyword evidence="2 11" id="KW-0235">DNA replication</keyword>
<evidence type="ECO:0000256" key="4">
    <source>
        <dbReference type="ARBA" id="ARBA00022763"/>
    </source>
</evidence>
<dbReference type="InterPro" id="IPR013839">
    <property type="entry name" value="DNAligase_adenylation"/>
</dbReference>
<feature type="active site" description="N6-AMP-lysine intermediate" evidence="11">
    <location>
        <position position="111"/>
    </location>
</feature>
<evidence type="ECO:0000256" key="8">
    <source>
        <dbReference type="ARBA" id="ARBA00023204"/>
    </source>
</evidence>
<evidence type="ECO:0000256" key="1">
    <source>
        <dbReference type="ARBA" id="ARBA00022598"/>
    </source>
</evidence>
<evidence type="ECO:0000256" key="2">
    <source>
        <dbReference type="ARBA" id="ARBA00022705"/>
    </source>
</evidence>
<sequence length="665" mass="75253">MEAEKRIKELRELLEKFSYEYYVLDQPSVEDREYDRYYQELEELEKAYPQFQDANSPTQRVGGTVLAGFAKVVHEKPMLSMGNAFNLEDLKAFDERIRNEVGEVHYHVEYKIDGLAISLLYRDGRFVRAATRGDGTVGEDVTNNVKTIKSIPMAIAETKEMEVRGEVFLSKAQFARINEERAARGEELFANPRNAAAGSIRQLDSAIVAQRKLDAFLYTLVDAETFGIAKHSDALAYLDRLHIKTNPNRYLCDTIEEVWETILKISEIRDTLPYEIDGVVIKVDELEKQERLGATVKVPRWQIAYKFPAEEVETRLLDIVLTVGRTGRITPNAVLEPVRVAGTSVKAAQLHNEDMIKEKDIRIHDKVIVRKAGEIIPEVVRALTQKRDGTQVPYQFPTTCPICGGHLVRYPDEAAHYCINQDCPARVVESMIHYASRDAMDIDTLGEKRIKQLHDLGFLNTIEDIYRLNKRREELIALEGYKDKSVDKMLEAIEASKQNPLEDVLFGMGIRQVGKKAAQILAKRYGTMDALMQASEADLTMIKDIGAITAKSIRDFFDESGNQELIAHLKGYGQRMDSEKEERIESIFTDKTVVLTGTLQHYKRSDAKALLEKLGANVSGSVSAKTNYVIYGENAGSKLKKANELGVETMSEEAFMEEVQAYEVE</sequence>
<keyword evidence="3 11" id="KW-0479">Metal-binding</keyword>
<dbReference type="Pfam" id="PF03120">
    <property type="entry name" value="OB_DNA_ligase"/>
    <property type="match status" value="1"/>
</dbReference>
<keyword evidence="1 11" id="KW-0436">Ligase</keyword>
<dbReference type="EC" id="6.5.1.2" evidence="11"/>
<reference evidence="13 14" key="1">
    <citation type="submission" date="2022-06" db="EMBL/GenBank/DDBJ databases">
        <title>Isolation of gut microbiota from human fecal samples.</title>
        <authorList>
            <person name="Pamer E.G."/>
            <person name="Barat B."/>
            <person name="Waligurski E."/>
            <person name="Medina S."/>
            <person name="Paddock L."/>
            <person name="Mostad J."/>
        </authorList>
    </citation>
    <scope>NUCLEOTIDE SEQUENCE [LARGE SCALE GENOMIC DNA]</scope>
    <source>
        <strain evidence="13 14">DFI.6.1</strain>
    </source>
</reference>
<dbReference type="InterPro" id="IPR001679">
    <property type="entry name" value="DNA_ligase"/>
</dbReference>
<feature type="binding site" evidence="11">
    <location>
        <position position="132"/>
    </location>
    <ligand>
        <name>NAD(+)</name>
        <dbReference type="ChEBI" id="CHEBI:57540"/>
    </ligand>
</feature>
<keyword evidence="7 11" id="KW-0520">NAD</keyword>
<dbReference type="Gene3D" id="3.40.50.10190">
    <property type="entry name" value="BRCT domain"/>
    <property type="match status" value="1"/>
</dbReference>
<dbReference type="InterPro" id="IPR018239">
    <property type="entry name" value="DNA_ligase_AS"/>
</dbReference>
<evidence type="ECO:0000256" key="11">
    <source>
        <dbReference type="HAMAP-Rule" id="MF_01588"/>
    </source>
</evidence>
<dbReference type="Proteomes" id="UP001524435">
    <property type="component" value="Unassembled WGS sequence"/>
</dbReference>
<dbReference type="RefSeq" id="WP_256198246.1">
    <property type="nucleotide sequence ID" value="NZ_JANGCH010000015.1"/>
</dbReference>
<keyword evidence="6 11" id="KW-0460">Magnesium</keyword>
<evidence type="ECO:0000256" key="3">
    <source>
        <dbReference type="ARBA" id="ARBA00022723"/>
    </source>
</evidence>
<dbReference type="PANTHER" id="PTHR23389">
    <property type="entry name" value="CHROMOSOME TRANSMISSION FIDELITY FACTOR 18"/>
    <property type="match status" value="1"/>
</dbReference>
<keyword evidence="14" id="KW-1185">Reference proteome</keyword>
<dbReference type="SUPFAM" id="SSF50249">
    <property type="entry name" value="Nucleic acid-binding proteins"/>
    <property type="match status" value="1"/>
</dbReference>
<evidence type="ECO:0000259" key="12">
    <source>
        <dbReference type="PROSITE" id="PS50172"/>
    </source>
</evidence>
<evidence type="ECO:0000313" key="14">
    <source>
        <dbReference type="Proteomes" id="UP001524435"/>
    </source>
</evidence>
<dbReference type="SMART" id="SM00532">
    <property type="entry name" value="LIGANc"/>
    <property type="match status" value="1"/>
</dbReference>
<feature type="binding site" evidence="11">
    <location>
        <position position="166"/>
    </location>
    <ligand>
        <name>NAD(+)</name>
        <dbReference type="ChEBI" id="CHEBI:57540"/>
    </ligand>
</feature>
<dbReference type="SUPFAM" id="SSF56091">
    <property type="entry name" value="DNA ligase/mRNA capping enzyme, catalytic domain"/>
    <property type="match status" value="1"/>
</dbReference>
<keyword evidence="5 11" id="KW-0862">Zinc</keyword>
<dbReference type="HAMAP" id="MF_01588">
    <property type="entry name" value="DNA_ligase_A"/>
    <property type="match status" value="1"/>
</dbReference>
<evidence type="ECO:0000256" key="6">
    <source>
        <dbReference type="ARBA" id="ARBA00022842"/>
    </source>
</evidence>
<feature type="binding site" evidence="11">
    <location>
        <begin position="31"/>
        <end position="35"/>
    </location>
    <ligand>
        <name>NAD(+)</name>
        <dbReference type="ChEBI" id="CHEBI:57540"/>
    </ligand>
</feature>
<dbReference type="Pfam" id="PF01653">
    <property type="entry name" value="DNA_ligase_aden"/>
    <property type="match status" value="1"/>
</dbReference>
<dbReference type="InterPro" id="IPR010994">
    <property type="entry name" value="RuvA_2-like"/>
</dbReference>
<keyword evidence="4 11" id="KW-0227">DNA damage</keyword>
<feature type="domain" description="BRCT" evidence="12">
    <location>
        <begin position="583"/>
        <end position="665"/>
    </location>
</feature>
<dbReference type="EMBL" id="JANGCH010000015">
    <property type="protein sequence ID" value="MCQ5122466.1"/>
    <property type="molecule type" value="Genomic_DNA"/>
</dbReference>
<dbReference type="CDD" id="cd00114">
    <property type="entry name" value="LIGANc"/>
    <property type="match status" value="1"/>
</dbReference>
<evidence type="ECO:0000256" key="5">
    <source>
        <dbReference type="ARBA" id="ARBA00022833"/>
    </source>
</evidence>
<dbReference type="Pfam" id="PF00533">
    <property type="entry name" value="BRCT"/>
    <property type="match status" value="1"/>
</dbReference>
<dbReference type="SUPFAM" id="SSF52113">
    <property type="entry name" value="BRCT domain"/>
    <property type="match status" value="1"/>
</dbReference>
<dbReference type="CDD" id="cd17748">
    <property type="entry name" value="BRCT_DNA_ligase_like"/>
    <property type="match status" value="1"/>
</dbReference>
<feature type="binding site" evidence="11">
    <location>
        <position position="282"/>
    </location>
    <ligand>
        <name>NAD(+)</name>
        <dbReference type="ChEBI" id="CHEBI:57540"/>
    </ligand>
</feature>
<accession>A0ABT1SMM5</accession>
<feature type="binding site" evidence="11">
    <location>
        <position position="418"/>
    </location>
    <ligand>
        <name>Zn(2+)</name>
        <dbReference type="ChEBI" id="CHEBI:29105"/>
    </ligand>
</feature>
<feature type="binding site" evidence="11">
    <location>
        <position position="403"/>
    </location>
    <ligand>
        <name>Zn(2+)</name>
        <dbReference type="ChEBI" id="CHEBI:29105"/>
    </ligand>
</feature>
<dbReference type="SMART" id="SM00292">
    <property type="entry name" value="BRCT"/>
    <property type="match status" value="1"/>
</dbReference>
<dbReference type="NCBIfam" id="NF005932">
    <property type="entry name" value="PRK07956.1"/>
    <property type="match status" value="1"/>
</dbReference>
<evidence type="ECO:0000256" key="9">
    <source>
        <dbReference type="ARBA" id="ARBA00023211"/>
    </source>
</evidence>
<evidence type="ECO:0000313" key="13">
    <source>
        <dbReference type="EMBL" id="MCQ5122466.1"/>
    </source>
</evidence>
<dbReference type="InterPro" id="IPR013840">
    <property type="entry name" value="DNAligase_N"/>
</dbReference>
<dbReference type="InterPro" id="IPR001357">
    <property type="entry name" value="BRCT_dom"/>
</dbReference>
<feature type="binding site" evidence="11">
    <location>
        <position position="109"/>
    </location>
    <ligand>
        <name>NAD(+)</name>
        <dbReference type="ChEBI" id="CHEBI:57540"/>
    </ligand>
</feature>
<feature type="binding site" evidence="11">
    <location>
        <position position="306"/>
    </location>
    <ligand>
        <name>NAD(+)</name>
        <dbReference type="ChEBI" id="CHEBI:57540"/>
    </ligand>
</feature>
<comment type="caution">
    <text evidence="13">The sequence shown here is derived from an EMBL/GenBank/DDBJ whole genome shotgun (WGS) entry which is preliminary data.</text>
</comment>
<dbReference type="PROSITE" id="PS50172">
    <property type="entry name" value="BRCT"/>
    <property type="match status" value="1"/>
</dbReference>
<comment type="similarity">
    <text evidence="11">Belongs to the NAD-dependent DNA ligase family. LigA subfamily.</text>
</comment>
<feature type="binding site" evidence="11">
    <location>
        <position position="400"/>
    </location>
    <ligand>
        <name>Zn(2+)</name>
        <dbReference type="ChEBI" id="CHEBI:29105"/>
    </ligand>
</feature>